<dbReference type="NCBIfam" id="NF005066">
    <property type="entry name" value="PRK06483.1"/>
    <property type="match status" value="1"/>
</dbReference>
<evidence type="ECO:0000313" key="4">
    <source>
        <dbReference type="Proteomes" id="UP000238196"/>
    </source>
</evidence>
<proteinExistence type="predicted"/>
<dbReference type="GO" id="GO:0016491">
    <property type="term" value="F:oxidoreductase activity"/>
    <property type="evidence" value="ECO:0007669"/>
    <property type="project" value="UniProtKB-KW"/>
</dbReference>
<evidence type="ECO:0000313" key="3">
    <source>
        <dbReference type="EMBL" id="PPC76099.1"/>
    </source>
</evidence>
<keyword evidence="1" id="KW-0521">NADP</keyword>
<evidence type="ECO:0000256" key="2">
    <source>
        <dbReference type="ARBA" id="ARBA00023002"/>
    </source>
</evidence>
<name>A0A2S5KNJ3_9PROT</name>
<dbReference type="Pfam" id="PF13561">
    <property type="entry name" value="adh_short_C2"/>
    <property type="match status" value="1"/>
</dbReference>
<dbReference type="SUPFAM" id="SSF51735">
    <property type="entry name" value="NAD(P)-binding Rossmann-fold domains"/>
    <property type="match status" value="1"/>
</dbReference>
<dbReference type="AlphaFoldDB" id="A0A2S5KNJ3"/>
<dbReference type="Proteomes" id="UP000238196">
    <property type="component" value="Unassembled WGS sequence"/>
</dbReference>
<sequence length="236" mass="25929">MSGTVLITGGGQRIGFFTALGLQAMGYQVVVSYRTPRPELDVLQEAGVGLIPADFSSLSGIEDFVLRLTAEVTVLRAVIHNASLWYPDHQVDELAAEHFQQMFNLHMLAPYLINRACQPLLMSHDGARDIIHMTDWVVNRGSDKHAAYAATKAGLENQTLSFARLFAPAIKVNAIAPALICFNENDDEAYRLQAVKKSLLEIVPGEQVVLDTILYLFNSPYVTGACLPLHGGRHLK</sequence>
<dbReference type="InterPro" id="IPR036291">
    <property type="entry name" value="NAD(P)-bd_dom_sf"/>
</dbReference>
<dbReference type="PRINTS" id="PR00081">
    <property type="entry name" value="GDHRDH"/>
</dbReference>
<protein>
    <submittedName>
        <fullName evidence="3">Dihydromonapterin reductase</fullName>
    </submittedName>
</protein>
<dbReference type="InterPro" id="IPR002347">
    <property type="entry name" value="SDR_fam"/>
</dbReference>
<keyword evidence="2" id="KW-0560">Oxidoreductase</keyword>
<dbReference type="EMBL" id="PRLP01000057">
    <property type="protein sequence ID" value="PPC76099.1"/>
    <property type="molecule type" value="Genomic_DNA"/>
</dbReference>
<comment type="caution">
    <text evidence="3">The sequence shown here is derived from an EMBL/GenBank/DDBJ whole genome shotgun (WGS) entry which is preliminary data.</text>
</comment>
<dbReference type="PANTHER" id="PTHR43639:SF6">
    <property type="entry name" value="DIHYDROMONAPTERIN REDUCTASE"/>
    <property type="match status" value="1"/>
</dbReference>
<dbReference type="Gene3D" id="3.40.50.720">
    <property type="entry name" value="NAD(P)-binding Rossmann-like Domain"/>
    <property type="match status" value="1"/>
</dbReference>
<gene>
    <name evidence="3" type="ORF">C4K68_17050</name>
</gene>
<accession>A0A2S5KNJ3</accession>
<organism evidence="3 4">
    <name type="scientific">Proteobacteria bacterium 228</name>
    <dbReference type="NCBI Taxonomy" id="2083153"/>
    <lineage>
        <taxon>Bacteria</taxon>
        <taxon>Pseudomonadati</taxon>
        <taxon>Pseudomonadota</taxon>
    </lineage>
</organism>
<dbReference type="PANTHER" id="PTHR43639">
    <property type="entry name" value="OXIDOREDUCTASE, SHORT-CHAIN DEHYDROGENASE/REDUCTASE FAMILY (AFU_ORTHOLOGUE AFUA_5G02870)"/>
    <property type="match status" value="1"/>
</dbReference>
<dbReference type="OrthoDB" id="9793499at2"/>
<reference evidence="3 4" key="1">
    <citation type="submission" date="2018-02" db="EMBL/GenBank/DDBJ databases">
        <title>novel marine gammaproteobacteria from coastal saline agro ecosystem.</title>
        <authorList>
            <person name="Krishnan R."/>
            <person name="Ramesh Kumar N."/>
        </authorList>
    </citation>
    <scope>NUCLEOTIDE SEQUENCE [LARGE SCALE GENOMIC DNA]</scope>
    <source>
        <strain evidence="3 4">228</strain>
    </source>
</reference>
<evidence type="ECO:0000256" key="1">
    <source>
        <dbReference type="ARBA" id="ARBA00022857"/>
    </source>
</evidence>